<keyword evidence="1" id="KW-0472">Membrane</keyword>
<accession>A0A835T8D1</accession>
<evidence type="ECO:0000256" key="1">
    <source>
        <dbReference type="SAM" id="Phobius"/>
    </source>
</evidence>
<evidence type="ECO:0000313" key="3">
    <source>
        <dbReference type="EMBL" id="KAG2440694.1"/>
    </source>
</evidence>
<dbReference type="PROSITE" id="PS50903">
    <property type="entry name" value="RUBREDOXIN_LIKE"/>
    <property type="match status" value="1"/>
</dbReference>
<keyword evidence="1" id="KW-1133">Transmembrane helix</keyword>
<dbReference type="GO" id="GO:0005506">
    <property type="term" value="F:iron ion binding"/>
    <property type="evidence" value="ECO:0007669"/>
    <property type="project" value="InterPro"/>
</dbReference>
<keyword evidence="4" id="KW-1185">Reference proteome</keyword>
<dbReference type="Proteomes" id="UP000613740">
    <property type="component" value="Unassembled WGS sequence"/>
</dbReference>
<dbReference type="PANTHER" id="PTHR48136:SF1">
    <property type="entry name" value="RUBREDOXIN-LIKE SUPERFAMILY PROTEIN"/>
    <property type="match status" value="1"/>
</dbReference>
<proteinExistence type="predicted"/>
<comment type="caution">
    <text evidence="3">The sequence shown here is derived from an EMBL/GenBank/DDBJ whole genome shotgun (WGS) entry which is preliminary data.</text>
</comment>
<evidence type="ECO:0000313" key="4">
    <source>
        <dbReference type="Proteomes" id="UP000613740"/>
    </source>
</evidence>
<dbReference type="AlphaFoldDB" id="A0A835T8D1"/>
<feature type="domain" description="Rubredoxin-like" evidence="2">
    <location>
        <begin position="43"/>
        <end position="82"/>
    </location>
</feature>
<sequence>MAALQSSFLGNKAGFKSAVRGSASRQSSVAVSAVFGKTKATPKSAYVCLDCGYLYDGATPFEELKAYACPVCNAPKRRFKDLRGNRLNRNDPKSMVARKEALRAQVEEDGGNPDEGSNEFLIFSGVTAVAALAFLAYLNMPK</sequence>
<dbReference type="CDD" id="cd00350">
    <property type="entry name" value="rubredoxin_like"/>
    <property type="match status" value="1"/>
</dbReference>
<reference evidence="3" key="1">
    <citation type="journal article" date="2020" name="bioRxiv">
        <title>Comparative genomics of Chlamydomonas.</title>
        <authorList>
            <person name="Craig R.J."/>
            <person name="Hasan A.R."/>
            <person name="Ness R.W."/>
            <person name="Keightley P.D."/>
        </authorList>
    </citation>
    <scope>NUCLEOTIDE SEQUENCE</scope>
    <source>
        <strain evidence="3">CCAP 11/173</strain>
    </source>
</reference>
<dbReference type="InterPro" id="IPR024934">
    <property type="entry name" value="Rubredoxin-like_dom"/>
</dbReference>
<dbReference type="EMBL" id="JAEHOD010000037">
    <property type="protein sequence ID" value="KAG2440694.1"/>
    <property type="molecule type" value="Genomic_DNA"/>
</dbReference>
<dbReference type="OrthoDB" id="408899at2759"/>
<dbReference type="InterPro" id="IPR048574">
    <property type="entry name" value="RUBY_RBDX"/>
</dbReference>
<gene>
    <name evidence="3" type="ORF">HYH02_010271</name>
</gene>
<dbReference type="Pfam" id="PF21349">
    <property type="entry name" value="RUBY_RBDX"/>
    <property type="match status" value="1"/>
</dbReference>
<dbReference type="SUPFAM" id="SSF57802">
    <property type="entry name" value="Rubredoxin-like"/>
    <property type="match status" value="1"/>
</dbReference>
<organism evidence="3 4">
    <name type="scientific">Chlamydomonas schloesseri</name>
    <dbReference type="NCBI Taxonomy" id="2026947"/>
    <lineage>
        <taxon>Eukaryota</taxon>
        <taxon>Viridiplantae</taxon>
        <taxon>Chlorophyta</taxon>
        <taxon>core chlorophytes</taxon>
        <taxon>Chlorophyceae</taxon>
        <taxon>CS clade</taxon>
        <taxon>Chlamydomonadales</taxon>
        <taxon>Chlamydomonadaceae</taxon>
        <taxon>Chlamydomonas</taxon>
    </lineage>
</organism>
<name>A0A835T8D1_9CHLO</name>
<protein>
    <recommendedName>
        <fullName evidence="2">Rubredoxin-like domain-containing protein</fullName>
    </recommendedName>
</protein>
<feature type="transmembrane region" description="Helical" evidence="1">
    <location>
        <begin position="120"/>
        <end position="138"/>
    </location>
</feature>
<keyword evidence="1" id="KW-0812">Transmembrane</keyword>
<dbReference type="PANTHER" id="PTHR48136">
    <property type="entry name" value="RUBREDOXIN-LIKE SUPERFAMILY PROTEIN"/>
    <property type="match status" value="1"/>
</dbReference>
<evidence type="ECO:0000259" key="2">
    <source>
        <dbReference type="PROSITE" id="PS50903"/>
    </source>
</evidence>
<dbReference type="Gene3D" id="2.20.28.10">
    <property type="match status" value="1"/>
</dbReference>